<keyword evidence="2" id="KW-1185">Reference proteome</keyword>
<organism evidence="1 2">
    <name type="scientific">Pseudohalocynthiibacter aestuariivivens</name>
    <dbReference type="NCBI Taxonomy" id="1591409"/>
    <lineage>
        <taxon>Bacteria</taxon>
        <taxon>Pseudomonadati</taxon>
        <taxon>Pseudomonadota</taxon>
        <taxon>Alphaproteobacteria</taxon>
        <taxon>Rhodobacterales</taxon>
        <taxon>Paracoccaceae</taxon>
        <taxon>Pseudohalocynthiibacter</taxon>
    </lineage>
</organism>
<accession>A0ABV5JF01</accession>
<dbReference type="InterPro" id="IPR038071">
    <property type="entry name" value="UROD/MetE-like_sf"/>
</dbReference>
<reference evidence="1 2" key="1">
    <citation type="submission" date="2024-09" db="EMBL/GenBank/DDBJ databases">
        <authorList>
            <person name="Sun Q."/>
            <person name="Mori K."/>
        </authorList>
    </citation>
    <scope>NUCLEOTIDE SEQUENCE [LARGE SCALE GENOMIC DNA]</scope>
    <source>
        <strain evidence="1 2">CECT 8726</strain>
    </source>
</reference>
<gene>
    <name evidence="1" type="ORF">ACFFUT_06660</name>
</gene>
<comment type="caution">
    <text evidence="1">The sequence shown here is derived from an EMBL/GenBank/DDBJ whole genome shotgun (WGS) entry which is preliminary data.</text>
</comment>
<dbReference type="Proteomes" id="UP001589683">
    <property type="component" value="Unassembled WGS sequence"/>
</dbReference>
<name>A0ABV5JF01_9RHOB</name>
<dbReference type="SUPFAM" id="SSF51726">
    <property type="entry name" value="UROD/MetE-like"/>
    <property type="match status" value="1"/>
</dbReference>
<dbReference type="EMBL" id="JBHMEA010000016">
    <property type="protein sequence ID" value="MFB9231466.1"/>
    <property type="molecule type" value="Genomic_DNA"/>
</dbReference>
<evidence type="ECO:0000313" key="1">
    <source>
        <dbReference type="EMBL" id="MFB9231466.1"/>
    </source>
</evidence>
<proteinExistence type="predicted"/>
<dbReference type="RefSeq" id="WP_213888742.1">
    <property type="nucleotide sequence ID" value="NZ_JAGFNU010000005.1"/>
</dbReference>
<evidence type="ECO:0000313" key="2">
    <source>
        <dbReference type="Proteomes" id="UP001589683"/>
    </source>
</evidence>
<protein>
    <submittedName>
        <fullName evidence="1">Uroporphyrinogen decarboxylase family protein</fullName>
    </submittedName>
</protein>
<sequence length="443" mass="50043">MMKHTAQNTLDVTSADVLEFPNGIRMLQAWQDADATRMDELKQVFLDTVEGKFDSDFAWNGPTDAIHIGGSINLMTLTIMHDLFGYDSSEFYKGNPERYVRTTLMTRRLLGMNKLYLSWPVYAFTAEAMGQQTMYPDKFPPGSDPDLTLLNRENWQQPRTPDFTKGIPAIIEEMIRVYVSLTGLEPVLHLSAPYSLAADTFGQEPLLAALVREPEFAKDLLRHLADTVHRPWINDFISKFPNGWIELSDASGSPFFVGPRNCRDISIDAIRYLAKNEPWGDRVYDANYRGDYVTQAQQKNRCNARKGGTSAATNPAVTLDELTEAKHSVCRHYVQRLHDDRVPVDYYRDKAIEWNVPLFAGVGSSQIDRNSVADMDAAKADLRSVTRCDVDAVKTVARTIRDNGYSITNPPWPGTIYFEDVSSESSMELIEVIVQTALNEGRY</sequence>
<dbReference type="Gene3D" id="3.20.20.210">
    <property type="match status" value="1"/>
</dbReference>